<reference evidence="1" key="1">
    <citation type="submission" date="2013-08" db="EMBL/GenBank/DDBJ databases">
        <authorList>
            <person name="Mendez C."/>
            <person name="Richter M."/>
            <person name="Ferrer M."/>
            <person name="Sanchez J."/>
        </authorList>
    </citation>
    <scope>NUCLEOTIDE SEQUENCE</scope>
</reference>
<gene>
    <name evidence="1" type="ORF">B1B_02002</name>
</gene>
<comment type="caution">
    <text evidence="1">The sequence shown here is derived from an EMBL/GenBank/DDBJ whole genome shotgun (WGS) entry which is preliminary data.</text>
</comment>
<name>T1CZP3_9ZZZZ</name>
<protein>
    <submittedName>
        <fullName evidence="1">Methyltransferase</fullName>
    </submittedName>
</protein>
<feature type="non-terminal residue" evidence="1">
    <location>
        <position position="103"/>
    </location>
</feature>
<dbReference type="EMBL" id="AUZY01001185">
    <property type="protein sequence ID" value="EQD75640.1"/>
    <property type="molecule type" value="Genomic_DNA"/>
</dbReference>
<reference evidence="1" key="2">
    <citation type="journal article" date="2014" name="ISME J.">
        <title>Microbial stratification in low pH oxic and suboxic macroscopic growths along an acid mine drainage.</title>
        <authorList>
            <person name="Mendez-Garcia C."/>
            <person name="Mesa V."/>
            <person name="Sprenger R.R."/>
            <person name="Richter M."/>
            <person name="Diez M.S."/>
            <person name="Solano J."/>
            <person name="Bargiela R."/>
            <person name="Golyshina O.V."/>
            <person name="Manteca A."/>
            <person name="Ramos J.L."/>
            <person name="Gallego J.R."/>
            <person name="Llorente I."/>
            <person name="Martins Dos Santos V.A."/>
            <person name="Jensen O.N."/>
            <person name="Pelaez A.I."/>
            <person name="Sanchez J."/>
            <person name="Ferrer M."/>
        </authorList>
    </citation>
    <scope>NUCLEOTIDE SEQUENCE</scope>
</reference>
<sequence length="103" mass="11773">MRYYLTIEEIDENKGNNRVVLLDSNDYAGGRYKSREFFVNDKLFSKIKSNPIFIRTVDTGGVGGKAGLYFIKDIYNVDGIYVSGSTYRTNPIQLFLEPTLTKE</sequence>
<proteinExistence type="predicted"/>
<evidence type="ECO:0000313" key="1">
    <source>
        <dbReference type="EMBL" id="EQD75640.1"/>
    </source>
</evidence>
<organism evidence="1">
    <name type="scientific">mine drainage metagenome</name>
    <dbReference type="NCBI Taxonomy" id="410659"/>
    <lineage>
        <taxon>unclassified sequences</taxon>
        <taxon>metagenomes</taxon>
        <taxon>ecological metagenomes</taxon>
    </lineage>
</organism>
<dbReference type="AlphaFoldDB" id="T1CZP3"/>
<dbReference type="GO" id="GO:0008168">
    <property type="term" value="F:methyltransferase activity"/>
    <property type="evidence" value="ECO:0007669"/>
    <property type="project" value="UniProtKB-KW"/>
</dbReference>
<dbReference type="GO" id="GO:0032259">
    <property type="term" value="P:methylation"/>
    <property type="evidence" value="ECO:0007669"/>
    <property type="project" value="UniProtKB-KW"/>
</dbReference>
<keyword evidence="1" id="KW-0489">Methyltransferase</keyword>
<keyword evidence="1" id="KW-0808">Transferase</keyword>
<accession>T1CZP3</accession>